<dbReference type="Pfam" id="PF11239">
    <property type="entry name" value="DUF3040"/>
    <property type="match status" value="1"/>
</dbReference>
<feature type="compositionally biased region" description="Basic and acidic residues" evidence="1">
    <location>
        <begin position="128"/>
        <end position="139"/>
    </location>
</feature>
<dbReference type="Proteomes" id="UP000198852">
    <property type="component" value="Unassembled WGS sequence"/>
</dbReference>
<keyword evidence="4" id="KW-1185">Reference proteome</keyword>
<keyword evidence="2" id="KW-0812">Transmembrane</keyword>
<sequence>MPLSEHEQRQLEQIERALYAEDPKFASTVRGGRLQRPSRRRRLQGIAVFVLGLALLVVGAVIPALRPAEIPVLSVVGFLVMFGGAVIVLSALRGGGDEAEAEDNGGGGAKPKRGGSGRSSAKGSLAQRMEERFRKRFEQ</sequence>
<protein>
    <recommendedName>
        <fullName evidence="5">DUF3040 domain-containing protein</fullName>
    </recommendedName>
</protein>
<feature type="region of interest" description="Disordered" evidence="1">
    <location>
        <begin position="96"/>
        <end position="139"/>
    </location>
</feature>
<organism evidence="3 4">
    <name type="scientific">Saccharopolyspora flava</name>
    <dbReference type="NCBI Taxonomy" id="95161"/>
    <lineage>
        <taxon>Bacteria</taxon>
        <taxon>Bacillati</taxon>
        <taxon>Actinomycetota</taxon>
        <taxon>Actinomycetes</taxon>
        <taxon>Pseudonocardiales</taxon>
        <taxon>Pseudonocardiaceae</taxon>
        <taxon>Saccharopolyspora</taxon>
    </lineage>
</organism>
<keyword evidence="2" id="KW-1133">Transmembrane helix</keyword>
<proteinExistence type="predicted"/>
<dbReference type="STRING" id="95161.SAMN05660874_00361"/>
<evidence type="ECO:0000313" key="3">
    <source>
        <dbReference type="EMBL" id="SFS34021.1"/>
    </source>
</evidence>
<dbReference type="InterPro" id="IPR021401">
    <property type="entry name" value="DUF3040"/>
</dbReference>
<dbReference type="EMBL" id="FOZX01000001">
    <property type="protein sequence ID" value="SFS34021.1"/>
    <property type="molecule type" value="Genomic_DNA"/>
</dbReference>
<evidence type="ECO:0000256" key="1">
    <source>
        <dbReference type="SAM" id="MobiDB-lite"/>
    </source>
</evidence>
<dbReference type="AlphaFoldDB" id="A0A1I6P1H0"/>
<feature type="transmembrane region" description="Helical" evidence="2">
    <location>
        <begin position="43"/>
        <end position="64"/>
    </location>
</feature>
<evidence type="ECO:0000313" key="4">
    <source>
        <dbReference type="Proteomes" id="UP000198852"/>
    </source>
</evidence>
<gene>
    <name evidence="3" type="ORF">SAMN05660874_00361</name>
</gene>
<dbReference type="RefSeq" id="WP_093413184.1">
    <property type="nucleotide sequence ID" value="NZ_FOZX01000001.1"/>
</dbReference>
<reference evidence="4" key="1">
    <citation type="submission" date="2016-10" db="EMBL/GenBank/DDBJ databases">
        <authorList>
            <person name="Varghese N."/>
            <person name="Submissions S."/>
        </authorList>
    </citation>
    <scope>NUCLEOTIDE SEQUENCE [LARGE SCALE GENOMIC DNA]</scope>
    <source>
        <strain evidence="4">DSM 44771</strain>
    </source>
</reference>
<keyword evidence="2" id="KW-0472">Membrane</keyword>
<name>A0A1I6P1H0_9PSEU</name>
<evidence type="ECO:0000256" key="2">
    <source>
        <dbReference type="SAM" id="Phobius"/>
    </source>
</evidence>
<accession>A0A1I6P1H0</accession>
<evidence type="ECO:0008006" key="5">
    <source>
        <dbReference type="Google" id="ProtNLM"/>
    </source>
</evidence>
<feature type="transmembrane region" description="Helical" evidence="2">
    <location>
        <begin position="70"/>
        <end position="92"/>
    </location>
</feature>